<keyword evidence="1" id="KW-1133">Transmembrane helix</keyword>
<dbReference type="AlphaFoldDB" id="A0A212CTM2"/>
<reference evidence="2 3" key="1">
    <citation type="journal article" date="2018" name="Mol. Genet. Genomics">
        <title>The red deer Cervus elaphus genome CerEla1.0: sequencing, annotating, genes, and chromosomes.</title>
        <authorList>
            <person name="Bana N.A."/>
            <person name="Nyiri A."/>
            <person name="Nagy J."/>
            <person name="Frank K."/>
            <person name="Nagy T."/>
            <person name="Steger V."/>
            <person name="Schiller M."/>
            <person name="Lakatos P."/>
            <person name="Sugar L."/>
            <person name="Horn P."/>
            <person name="Barta E."/>
            <person name="Orosz L."/>
        </authorList>
    </citation>
    <scope>NUCLEOTIDE SEQUENCE [LARGE SCALE GENOMIC DNA]</scope>
    <source>
        <strain evidence="2">Hungarian</strain>
    </source>
</reference>
<protein>
    <submittedName>
        <fullName evidence="2">Uncharacterized protein</fullName>
    </submittedName>
</protein>
<evidence type="ECO:0000313" key="3">
    <source>
        <dbReference type="Proteomes" id="UP000242450"/>
    </source>
</evidence>
<accession>A0A212CTM2</accession>
<keyword evidence="3" id="KW-1185">Reference proteome</keyword>
<dbReference type="Proteomes" id="UP000242450">
    <property type="component" value="Chromosome 12"/>
</dbReference>
<evidence type="ECO:0000256" key="1">
    <source>
        <dbReference type="SAM" id="Phobius"/>
    </source>
</evidence>
<evidence type="ECO:0000313" key="2">
    <source>
        <dbReference type="EMBL" id="OWK09305.1"/>
    </source>
</evidence>
<gene>
    <name evidence="2" type="ORF">Celaphus_00006023</name>
</gene>
<sequence length="116" mass="13096">MKTIHLVASPKDEQLCGPCPKVHLRTLKVNALTWRLRHPSSKPYLKKVERSHEKQHLLFLFLLLLLLFPCLAPSCACVSANTGAWIVDKPPVQLSSAQRSLGNGLILCNKKTFFFF</sequence>
<dbReference type="EMBL" id="MKHE01000012">
    <property type="protein sequence ID" value="OWK09305.1"/>
    <property type="molecule type" value="Genomic_DNA"/>
</dbReference>
<name>A0A212CTM2_CEREH</name>
<keyword evidence="1" id="KW-0472">Membrane</keyword>
<comment type="caution">
    <text evidence="2">The sequence shown here is derived from an EMBL/GenBank/DDBJ whole genome shotgun (WGS) entry which is preliminary data.</text>
</comment>
<feature type="transmembrane region" description="Helical" evidence="1">
    <location>
        <begin position="57"/>
        <end position="86"/>
    </location>
</feature>
<proteinExistence type="predicted"/>
<keyword evidence="1" id="KW-0812">Transmembrane</keyword>
<organism evidence="2 3">
    <name type="scientific">Cervus elaphus hippelaphus</name>
    <name type="common">European red deer</name>
    <dbReference type="NCBI Taxonomy" id="46360"/>
    <lineage>
        <taxon>Eukaryota</taxon>
        <taxon>Metazoa</taxon>
        <taxon>Chordata</taxon>
        <taxon>Craniata</taxon>
        <taxon>Vertebrata</taxon>
        <taxon>Euteleostomi</taxon>
        <taxon>Mammalia</taxon>
        <taxon>Eutheria</taxon>
        <taxon>Laurasiatheria</taxon>
        <taxon>Artiodactyla</taxon>
        <taxon>Ruminantia</taxon>
        <taxon>Pecora</taxon>
        <taxon>Cervidae</taxon>
        <taxon>Cervinae</taxon>
        <taxon>Cervus</taxon>
    </lineage>
</organism>